<dbReference type="InterPro" id="IPR013325">
    <property type="entry name" value="RNA_pol_sigma_r2"/>
</dbReference>
<keyword evidence="8" id="KW-1185">Reference proteome</keyword>
<dbReference type="Gene3D" id="1.10.1740.10">
    <property type="match status" value="1"/>
</dbReference>
<gene>
    <name evidence="7" type="ORF">GCM10017774_42990</name>
</gene>
<dbReference type="Gene3D" id="1.10.10.10">
    <property type="entry name" value="Winged helix-like DNA-binding domain superfamily/Winged helix DNA-binding domain"/>
    <property type="match status" value="1"/>
</dbReference>
<dbReference type="SUPFAM" id="SSF88946">
    <property type="entry name" value="Sigma2 domain of RNA polymerase sigma factors"/>
    <property type="match status" value="1"/>
</dbReference>
<dbReference type="Pfam" id="PF04542">
    <property type="entry name" value="Sigma70_r2"/>
    <property type="match status" value="1"/>
</dbReference>
<accession>A0ABQ3MHM9</accession>
<keyword evidence="4" id="KW-0804">Transcription</keyword>
<evidence type="ECO:0000256" key="1">
    <source>
        <dbReference type="ARBA" id="ARBA00010641"/>
    </source>
</evidence>
<reference evidence="8" key="1">
    <citation type="journal article" date="2019" name="Int. J. Syst. Evol. Microbiol.">
        <title>The Global Catalogue of Microorganisms (GCM) 10K type strain sequencing project: providing services to taxonomists for standard genome sequencing and annotation.</title>
        <authorList>
            <consortium name="The Broad Institute Genomics Platform"/>
            <consortium name="The Broad Institute Genome Sequencing Center for Infectious Disease"/>
            <person name="Wu L."/>
            <person name="Ma J."/>
        </authorList>
    </citation>
    <scope>NUCLEOTIDE SEQUENCE [LARGE SCALE GENOMIC DNA]</scope>
    <source>
        <strain evidence="8">CGMCC 4.7367</strain>
    </source>
</reference>
<dbReference type="RefSeq" id="WP_229904931.1">
    <property type="nucleotide sequence ID" value="NZ_BNAR01000006.1"/>
</dbReference>
<dbReference type="PANTHER" id="PTHR43133:SF62">
    <property type="entry name" value="RNA POLYMERASE SIGMA FACTOR SIGZ"/>
    <property type="match status" value="1"/>
</dbReference>
<dbReference type="InterPro" id="IPR013324">
    <property type="entry name" value="RNA_pol_sigma_r3/r4-like"/>
</dbReference>
<evidence type="ECO:0000256" key="4">
    <source>
        <dbReference type="ARBA" id="ARBA00023163"/>
    </source>
</evidence>
<evidence type="ECO:0000259" key="6">
    <source>
        <dbReference type="Pfam" id="PF08281"/>
    </source>
</evidence>
<dbReference type="PANTHER" id="PTHR43133">
    <property type="entry name" value="RNA POLYMERASE ECF-TYPE SIGMA FACTO"/>
    <property type="match status" value="1"/>
</dbReference>
<dbReference type="EMBL" id="BNAR01000006">
    <property type="protein sequence ID" value="GHH44083.1"/>
    <property type="molecule type" value="Genomic_DNA"/>
</dbReference>
<dbReference type="NCBIfam" id="TIGR02937">
    <property type="entry name" value="sigma70-ECF"/>
    <property type="match status" value="1"/>
</dbReference>
<name>A0ABQ3MHM9_9PSEU</name>
<dbReference type="InterPro" id="IPR007627">
    <property type="entry name" value="RNA_pol_sigma70_r2"/>
</dbReference>
<feature type="domain" description="RNA polymerase sigma factor 70 region 4 type 2" evidence="6">
    <location>
        <begin position="130"/>
        <end position="182"/>
    </location>
</feature>
<evidence type="ECO:0000256" key="3">
    <source>
        <dbReference type="ARBA" id="ARBA00023082"/>
    </source>
</evidence>
<dbReference type="Proteomes" id="UP000605568">
    <property type="component" value="Unassembled WGS sequence"/>
</dbReference>
<dbReference type="InterPro" id="IPR014284">
    <property type="entry name" value="RNA_pol_sigma-70_dom"/>
</dbReference>
<dbReference type="Pfam" id="PF08281">
    <property type="entry name" value="Sigma70_r4_2"/>
    <property type="match status" value="1"/>
</dbReference>
<proteinExistence type="inferred from homology"/>
<protein>
    <submittedName>
        <fullName evidence="7">RNA polymerase sigma factor</fullName>
    </submittedName>
</protein>
<evidence type="ECO:0000313" key="8">
    <source>
        <dbReference type="Proteomes" id="UP000605568"/>
    </source>
</evidence>
<sequence length="193" mass="21196">MPAGVTVLTGASNTVDETTKSFVAGEQGALRAVYERYAPAVLRVASASLPSRADAEDVVQTTFVTAWRSRESFDPAKGSLLVWLLTIARRRSIDVLRSRTRDENVVKALHHADGGAADEPARPDQVVDRMVVLEAIGELPPQQRQVLLLAFYDDLTHEQIATNTGLPLGTVKSHLRRGMARLRQRWEVDGGTR</sequence>
<evidence type="ECO:0000313" key="7">
    <source>
        <dbReference type="EMBL" id="GHH44083.1"/>
    </source>
</evidence>
<dbReference type="CDD" id="cd06171">
    <property type="entry name" value="Sigma70_r4"/>
    <property type="match status" value="1"/>
</dbReference>
<keyword evidence="3" id="KW-0731">Sigma factor</keyword>
<dbReference type="InterPro" id="IPR039425">
    <property type="entry name" value="RNA_pol_sigma-70-like"/>
</dbReference>
<keyword evidence="2" id="KW-0805">Transcription regulation</keyword>
<feature type="domain" description="RNA polymerase sigma-70 region 2" evidence="5">
    <location>
        <begin position="34"/>
        <end position="101"/>
    </location>
</feature>
<dbReference type="SUPFAM" id="SSF88659">
    <property type="entry name" value="Sigma3 and sigma4 domains of RNA polymerase sigma factors"/>
    <property type="match status" value="1"/>
</dbReference>
<dbReference type="InterPro" id="IPR013249">
    <property type="entry name" value="RNA_pol_sigma70_r4_t2"/>
</dbReference>
<comment type="caution">
    <text evidence="7">The sequence shown here is derived from an EMBL/GenBank/DDBJ whole genome shotgun (WGS) entry which is preliminary data.</text>
</comment>
<evidence type="ECO:0000256" key="2">
    <source>
        <dbReference type="ARBA" id="ARBA00023015"/>
    </source>
</evidence>
<comment type="similarity">
    <text evidence="1">Belongs to the sigma-70 factor family. ECF subfamily.</text>
</comment>
<organism evidence="7 8">
    <name type="scientific">Lentzea cavernae</name>
    <dbReference type="NCBI Taxonomy" id="2020703"/>
    <lineage>
        <taxon>Bacteria</taxon>
        <taxon>Bacillati</taxon>
        <taxon>Actinomycetota</taxon>
        <taxon>Actinomycetes</taxon>
        <taxon>Pseudonocardiales</taxon>
        <taxon>Pseudonocardiaceae</taxon>
        <taxon>Lentzea</taxon>
    </lineage>
</organism>
<evidence type="ECO:0000259" key="5">
    <source>
        <dbReference type="Pfam" id="PF04542"/>
    </source>
</evidence>
<dbReference type="InterPro" id="IPR036388">
    <property type="entry name" value="WH-like_DNA-bd_sf"/>
</dbReference>